<dbReference type="EMBL" id="CQQC01001659">
    <property type="protein sequence ID" value="CNW14400.1"/>
    <property type="molecule type" value="Genomic_DNA"/>
</dbReference>
<reference evidence="7 8" key="2">
    <citation type="submission" date="2015-03" db="EMBL/GenBank/DDBJ databases">
        <authorList>
            <consortium name="Pathogen Informatics"/>
        </authorList>
    </citation>
    <scope>NUCLEOTIDE SEQUENCE [LARGE SCALE GENOMIC DNA]</scope>
    <source>
        <strain evidence="2 12">Bir 185</strain>
        <strain evidence="3 8">D00501624</strain>
        <strain evidence="1 10">G09901357</strain>
        <strain evidence="4 9">M09401471</strain>
        <strain evidence="7">N09902308</strain>
        <strain evidence="5 11">P00601463</strain>
    </source>
</reference>
<dbReference type="Proteomes" id="UP000039021">
    <property type="component" value="Unassembled WGS sequence"/>
</dbReference>
<evidence type="ECO:0000313" key="4">
    <source>
        <dbReference type="EMBL" id="COW65931.1"/>
    </source>
</evidence>
<dbReference type="Proteomes" id="UP000048600">
    <property type="component" value="Unassembled WGS sequence"/>
</dbReference>
<evidence type="ECO:0000313" key="2">
    <source>
        <dbReference type="EMBL" id="CKT60322.1"/>
    </source>
</evidence>
<protein>
    <submittedName>
        <fullName evidence="1">Sugar ABC transporter sugar-binding protein</fullName>
    </submittedName>
</protein>
<evidence type="ECO:0000313" key="6">
    <source>
        <dbReference type="EMBL" id="COY71728.1"/>
    </source>
</evidence>
<dbReference type="Proteomes" id="UP000050164">
    <property type="component" value="Unassembled WGS sequence"/>
</dbReference>
<evidence type="ECO:0000313" key="9">
    <source>
        <dbReference type="Proteomes" id="UP000044938"/>
    </source>
</evidence>
<evidence type="ECO:0000313" key="8">
    <source>
        <dbReference type="Proteomes" id="UP000039217"/>
    </source>
</evidence>
<dbReference type="AlphaFoldDB" id="A0A654TJT0"/>
<sequence length="89" mass="9968">MRKSAVDDASERHYLADNPRARVALDQLPHTRTQDYARVFLPGGDRIISAGLESIGLRGADVTKTFTNIQKRLQVILDRQIMRKLAGHG</sequence>
<name>A0A654TJT0_MYCTX</name>
<evidence type="ECO:0000313" key="11">
    <source>
        <dbReference type="Proteomes" id="UP000048600"/>
    </source>
</evidence>
<dbReference type="Proteomes" id="UP000039217">
    <property type="component" value="Unassembled WGS sequence"/>
</dbReference>
<evidence type="ECO:0000313" key="10">
    <source>
        <dbReference type="Proteomes" id="UP000048289"/>
    </source>
</evidence>
<dbReference type="EMBL" id="CHKL01001120">
    <property type="protein sequence ID" value="COX70700.1"/>
    <property type="molecule type" value="Genomic_DNA"/>
</dbReference>
<organism evidence="1 10">
    <name type="scientific">Mycobacterium tuberculosis</name>
    <dbReference type="NCBI Taxonomy" id="1773"/>
    <lineage>
        <taxon>Bacteria</taxon>
        <taxon>Bacillati</taxon>
        <taxon>Actinomycetota</taxon>
        <taxon>Actinomycetes</taxon>
        <taxon>Mycobacteriales</taxon>
        <taxon>Mycobacteriaceae</taxon>
        <taxon>Mycobacterium</taxon>
        <taxon>Mycobacterium tuberculosis complex</taxon>
    </lineage>
</organism>
<dbReference type="EMBL" id="CFOE01001188">
    <property type="protein sequence ID" value="CFE48826.1"/>
    <property type="molecule type" value="Genomic_DNA"/>
</dbReference>
<reference evidence="6" key="1">
    <citation type="submission" date="2015-03" db="EMBL/GenBank/DDBJ databases">
        <authorList>
            <consortium name="Pathogen Informatics"/>
            <person name="Murphy D."/>
        </authorList>
    </citation>
    <scope>NUCLEOTIDE SEQUENCE</scope>
    <source>
        <strain evidence="6">N09902308</strain>
    </source>
</reference>
<dbReference type="Proteomes" id="UP000044938">
    <property type="component" value="Unassembled WGS sequence"/>
</dbReference>
<evidence type="ECO:0000313" key="7">
    <source>
        <dbReference type="Proteomes" id="UP000039021"/>
    </source>
</evidence>
<dbReference type="EMBL" id="CSAJ01000446">
    <property type="protein sequence ID" value="COW65931.1"/>
    <property type="molecule type" value="Genomic_DNA"/>
</dbReference>
<dbReference type="Gene3D" id="3.40.190.10">
    <property type="entry name" value="Periplasmic binding protein-like II"/>
    <property type="match status" value="1"/>
</dbReference>
<evidence type="ECO:0000313" key="3">
    <source>
        <dbReference type="EMBL" id="CNW14400.1"/>
    </source>
</evidence>
<gene>
    <name evidence="3" type="ORF">ERS007661_03588</name>
    <name evidence="1" type="ORF">ERS007681_04572</name>
    <name evidence="4" type="ORF">ERS007720_03032</name>
    <name evidence="6" type="ORF">ERS007739_03003</name>
    <name evidence="5" type="ORF">ERS007741_04668</name>
    <name evidence="2" type="ORF">ERS027659_04630</name>
</gene>
<dbReference type="EMBL" id="CNFT01001767">
    <property type="protein sequence ID" value="CKT60322.1"/>
    <property type="molecule type" value="Genomic_DNA"/>
</dbReference>
<evidence type="ECO:0000313" key="5">
    <source>
        <dbReference type="EMBL" id="COX70700.1"/>
    </source>
</evidence>
<evidence type="ECO:0000313" key="12">
    <source>
        <dbReference type="Proteomes" id="UP000050164"/>
    </source>
</evidence>
<dbReference type="EMBL" id="CSBK01001475">
    <property type="protein sequence ID" value="COY71728.1"/>
    <property type="molecule type" value="Genomic_DNA"/>
</dbReference>
<accession>A0A654TJT0</accession>
<proteinExistence type="predicted"/>
<evidence type="ECO:0000313" key="1">
    <source>
        <dbReference type="EMBL" id="CFE48826.1"/>
    </source>
</evidence>
<dbReference type="Proteomes" id="UP000048289">
    <property type="component" value="Unassembled WGS sequence"/>
</dbReference>